<dbReference type="EMBL" id="CP036433">
    <property type="protein sequence ID" value="QDU98809.1"/>
    <property type="molecule type" value="Genomic_DNA"/>
</dbReference>
<dbReference type="Proteomes" id="UP000317648">
    <property type="component" value="Chromosome"/>
</dbReference>
<dbReference type="Pfam" id="PF01593">
    <property type="entry name" value="Amino_oxidase"/>
    <property type="match status" value="1"/>
</dbReference>
<dbReference type="Gene3D" id="3.50.50.60">
    <property type="entry name" value="FAD/NAD(P)-binding domain"/>
    <property type="match status" value="1"/>
</dbReference>
<dbReference type="Gene3D" id="3.90.660.10">
    <property type="match status" value="1"/>
</dbReference>
<dbReference type="InterPro" id="IPR036188">
    <property type="entry name" value="FAD/NAD-bd_sf"/>
</dbReference>
<evidence type="ECO:0000313" key="2">
    <source>
        <dbReference type="EMBL" id="QDU98809.1"/>
    </source>
</evidence>
<dbReference type="AlphaFoldDB" id="A0A518E3Z1"/>
<evidence type="ECO:0000259" key="1">
    <source>
        <dbReference type="Pfam" id="PF01593"/>
    </source>
</evidence>
<dbReference type="PANTHER" id="PTHR16128:SF5">
    <property type="entry name" value="FAD_NAD(P)-BINDING OXIDOREDUCTASE FAMILY PROTEIN"/>
    <property type="match status" value="1"/>
</dbReference>
<keyword evidence="3" id="KW-1185">Reference proteome</keyword>
<name>A0A518E3Z1_9BACT</name>
<sequence>MAQEVERWTAAGVVAPWQCRIGSLNSGQWKPTKSETTRYVGVPGMTAIAKHLAVDADLVLQTQVTTIARHDRGWRLFAKDGQDLGIFDILILNAPAPQSASLLNDFPSFAQRIRDAKFAPCWAVMLAFDQRLDVPWDAAFIDDSSLSWIARNSSKPGRPAKPDCWVLHANPDWSTTHLEDSQEEVTARLLTTFWQVLGEPPQQPMFAAAHRWRFALPSEPLEQQCLFDEDLRLGACGDWCGGPRIEGAYLSGLALAEAASKVR</sequence>
<dbReference type="InterPro" id="IPR002937">
    <property type="entry name" value="Amino_oxidase"/>
</dbReference>
<accession>A0A518E3Z1</accession>
<reference evidence="2 3" key="1">
    <citation type="submission" date="2019-02" db="EMBL/GenBank/DDBJ databases">
        <title>Deep-cultivation of Planctomycetes and their phenomic and genomic characterization uncovers novel biology.</title>
        <authorList>
            <person name="Wiegand S."/>
            <person name="Jogler M."/>
            <person name="Boedeker C."/>
            <person name="Pinto D."/>
            <person name="Vollmers J."/>
            <person name="Rivas-Marin E."/>
            <person name="Kohn T."/>
            <person name="Peeters S.H."/>
            <person name="Heuer A."/>
            <person name="Rast P."/>
            <person name="Oberbeckmann S."/>
            <person name="Bunk B."/>
            <person name="Jeske O."/>
            <person name="Meyerdierks A."/>
            <person name="Storesund J.E."/>
            <person name="Kallscheuer N."/>
            <person name="Luecker S."/>
            <person name="Lage O.M."/>
            <person name="Pohl T."/>
            <person name="Merkel B.J."/>
            <person name="Hornburger P."/>
            <person name="Mueller R.-W."/>
            <person name="Bruemmer F."/>
            <person name="Labrenz M."/>
            <person name="Spormann A.M."/>
            <person name="Op den Camp H."/>
            <person name="Overmann J."/>
            <person name="Amann R."/>
            <person name="Jetten M.S.M."/>
            <person name="Mascher T."/>
            <person name="Medema M.H."/>
            <person name="Devos D.P."/>
            <person name="Kaster A.-K."/>
            <person name="Ovreas L."/>
            <person name="Rohde M."/>
            <person name="Galperin M.Y."/>
            <person name="Jogler C."/>
        </authorList>
    </citation>
    <scope>NUCLEOTIDE SEQUENCE [LARGE SCALE GENOMIC DNA]</scope>
    <source>
        <strain evidence="2 3">Pla85_3_4</strain>
    </source>
</reference>
<dbReference type="KEGG" id="lcre:Pla8534_67200"/>
<dbReference type="PANTHER" id="PTHR16128">
    <property type="entry name" value="FAD/NAD(P)-BINDING OXIDOREDUCTASE FAMILY PROTEIN"/>
    <property type="match status" value="1"/>
</dbReference>
<dbReference type="GO" id="GO:0016491">
    <property type="term" value="F:oxidoreductase activity"/>
    <property type="evidence" value="ECO:0007669"/>
    <property type="project" value="InterPro"/>
</dbReference>
<proteinExistence type="predicted"/>
<evidence type="ECO:0000313" key="3">
    <source>
        <dbReference type="Proteomes" id="UP000317648"/>
    </source>
</evidence>
<organism evidence="2 3">
    <name type="scientific">Lignipirellula cremea</name>
    <dbReference type="NCBI Taxonomy" id="2528010"/>
    <lineage>
        <taxon>Bacteria</taxon>
        <taxon>Pseudomonadati</taxon>
        <taxon>Planctomycetota</taxon>
        <taxon>Planctomycetia</taxon>
        <taxon>Pirellulales</taxon>
        <taxon>Pirellulaceae</taxon>
        <taxon>Lignipirellula</taxon>
    </lineage>
</organism>
<protein>
    <recommendedName>
        <fullName evidence="1">Amine oxidase domain-containing protein</fullName>
    </recommendedName>
</protein>
<dbReference type="SUPFAM" id="SSF51905">
    <property type="entry name" value="FAD/NAD(P)-binding domain"/>
    <property type="match status" value="1"/>
</dbReference>
<feature type="domain" description="Amine oxidase" evidence="1">
    <location>
        <begin position="39"/>
        <end position="258"/>
    </location>
</feature>
<gene>
    <name evidence="2" type="ORF">Pla8534_67200</name>
</gene>